<evidence type="ECO:0000313" key="3">
    <source>
        <dbReference type="Proteomes" id="UP000600449"/>
    </source>
</evidence>
<dbReference type="Pfam" id="PF10135">
    <property type="entry name" value="Rod-binding"/>
    <property type="match status" value="1"/>
</dbReference>
<dbReference type="EMBL" id="BMMF01000004">
    <property type="protein sequence ID" value="GGK30985.1"/>
    <property type="molecule type" value="Genomic_DNA"/>
</dbReference>
<evidence type="ECO:0000313" key="2">
    <source>
        <dbReference type="EMBL" id="GGK30985.1"/>
    </source>
</evidence>
<dbReference type="AlphaFoldDB" id="A0A917Q688"/>
<keyword evidence="3" id="KW-1185">Reference proteome</keyword>
<dbReference type="Proteomes" id="UP000600449">
    <property type="component" value="Unassembled WGS sequence"/>
</dbReference>
<organism evidence="2 3">
    <name type="scientific">Salinarimonas ramus</name>
    <dbReference type="NCBI Taxonomy" id="690164"/>
    <lineage>
        <taxon>Bacteria</taxon>
        <taxon>Pseudomonadati</taxon>
        <taxon>Pseudomonadota</taxon>
        <taxon>Alphaproteobacteria</taxon>
        <taxon>Hyphomicrobiales</taxon>
        <taxon>Salinarimonadaceae</taxon>
        <taxon>Salinarimonas</taxon>
    </lineage>
</organism>
<feature type="domain" description="Flagellar protein FlgJ N-terminal" evidence="1">
    <location>
        <begin position="67"/>
        <end position="108"/>
    </location>
</feature>
<accession>A0A917Q688</accession>
<gene>
    <name evidence="2" type="ORF">GCM10011322_16930</name>
</gene>
<name>A0A917Q688_9HYPH</name>
<protein>
    <recommendedName>
        <fullName evidence="1">Flagellar protein FlgJ N-terminal domain-containing protein</fullName>
    </recommendedName>
</protein>
<dbReference type="RefSeq" id="WP_188911636.1">
    <property type="nucleotide sequence ID" value="NZ_BMMF01000004.1"/>
</dbReference>
<evidence type="ECO:0000259" key="1">
    <source>
        <dbReference type="Pfam" id="PF10135"/>
    </source>
</evidence>
<reference evidence="2 3" key="1">
    <citation type="journal article" date="2014" name="Int. J. Syst. Evol. Microbiol.">
        <title>Complete genome sequence of Corynebacterium casei LMG S-19264T (=DSM 44701T), isolated from a smear-ripened cheese.</title>
        <authorList>
            <consortium name="US DOE Joint Genome Institute (JGI-PGF)"/>
            <person name="Walter F."/>
            <person name="Albersmeier A."/>
            <person name="Kalinowski J."/>
            <person name="Ruckert C."/>
        </authorList>
    </citation>
    <scope>NUCLEOTIDE SEQUENCE [LARGE SCALE GENOMIC DNA]</scope>
    <source>
        <strain evidence="2 3">CGMCC 1.9161</strain>
    </source>
</reference>
<sequence>MNTALTTYAATQGGLAQRLESARAGIERAGAAGGDVSPERASRARETAEEFESMLLEEMLGRVFESVGDTGFFGEAGPGAGMYRSMLVKEYAGMIAKSGGIGLADQVYSEILKLQEAA</sequence>
<dbReference type="InterPro" id="IPR019301">
    <property type="entry name" value="Flagellar_prot_FlgJ_N"/>
</dbReference>
<proteinExistence type="predicted"/>
<comment type="caution">
    <text evidence="2">The sequence shown here is derived from an EMBL/GenBank/DDBJ whole genome shotgun (WGS) entry which is preliminary data.</text>
</comment>